<dbReference type="OrthoDB" id="9780149at2"/>
<name>A0A379FD96_PROVU</name>
<accession>A0A379FD96</accession>
<dbReference type="Proteomes" id="UP000254331">
    <property type="component" value="Unassembled WGS sequence"/>
</dbReference>
<dbReference type="EMBL" id="UGTW01000001">
    <property type="protein sequence ID" value="SUC17630.1"/>
    <property type="molecule type" value="Genomic_DNA"/>
</dbReference>
<evidence type="ECO:0000313" key="1">
    <source>
        <dbReference type="EMBL" id="SUC17623.1"/>
    </source>
</evidence>
<dbReference type="EMBL" id="UGTW01000001">
    <property type="protein sequence ID" value="SUC17623.1"/>
    <property type="molecule type" value="Genomic_DNA"/>
</dbReference>
<organism evidence="2 4">
    <name type="scientific">Proteus vulgaris</name>
    <dbReference type="NCBI Taxonomy" id="585"/>
    <lineage>
        <taxon>Bacteria</taxon>
        <taxon>Pseudomonadati</taxon>
        <taxon>Pseudomonadota</taxon>
        <taxon>Gammaproteobacteria</taxon>
        <taxon>Enterobacterales</taxon>
        <taxon>Morganellaceae</taxon>
        <taxon>Proteus</taxon>
    </lineage>
</organism>
<dbReference type="RefSeq" id="WP_052038489.1">
    <property type="nucleotide sequence ID" value="NZ_CAXOHZ010000001.1"/>
</dbReference>
<gene>
    <name evidence="1" type="ORF">NCTC10376_03574</name>
    <name evidence="2" type="ORF">NCTC10376_03581</name>
    <name evidence="3" type="ORF">NCTC10376_03898</name>
</gene>
<proteinExistence type="predicted"/>
<dbReference type="AlphaFoldDB" id="A0A379FD96"/>
<dbReference type="EMBL" id="UGTW01000002">
    <property type="protein sequence ID" value="SUD27877.1"/>
    <property type="molecule type" value="Genomic_DNA"/>
</dbReference>
<protein>
    <submittedName>
        <fullName evidence="2">Uncharacterized protein</fullName>
    </submittedName>
</protein>
<reference evidence="2 4" key="1">
    <citation type="submission" date="2018-06" db="EMBL/GenBank/DDBJ databases">
        <authorList>
            <consortium name="Pathogen Informatics"/>
            <person name="Doyle S."/>
        </authorList>
    </citation>
    <scope>NUCLEOTIDE SEQUENCE [LARGE SCALE GENOMIC DNA]</scope>
    <source>
        <strain evidence="2 4">NCTC10376</strain>
    </source>
</reference>
<evidence type="ECO:0000313" key="4">
    <source>
        <dbReference type="Proteomes" id="UP000254331"/>
    </source>
</evidence>
<evidence type="ECO:0000313" key="3">
    <source>
        <dbReference type="EMBL" id="SUD27877.1"/>
    </source>
</evidence>
<evidence type="ECO:0000313" key="2">
    <source>
        <dbReference type="EMBL" id="SUC17630.1"/>
    </source>
</evidence>
<sequence>MTWRTLLPLSLTGQVKKAGEAINASGIQMIREKMTIKTGHQPYTKQDVYTSNLYPLTIGNLMVAAMNTVAEMGVLVINGDIIKIVTSQTR</sequence>